<feature type="compositionally biased region" description="Polar residues" evidence="2">
    <location>
        <begin position="429"/>
        <end position="444"/>
    </location>
</feature>
<feature type="compositionally biased region" description="Polar residues" evidence="2">
    <location>
        <begin position="280"/>
        <end position="290"/>
    </location>
</feature>
<feature type="compositionally biased region" description="Low complexity" evidence="2">
    <location>
        <begin position="445"/>
        <end position="464"/>
    </location>
</feature>
<gene>
    <name evidence="3" type="ORF">TTHERM_01043330</name>
</gene>
<accession>Q22CH6</accession>
<feature type="coiled-coil region" evidence="1">
    <location>
        <begin position="159"/>
        <end position="234"/>
    </location>
</feature>
<dbReference type="Proteomes" id="UP000009168">
    <property type="component" value="Unassembled WGS sequence"/>
</dbReference>
<sequence>MEVKMEKENQLQETSLQSSIKQSSQRPLTVFPSLNSKVPNLIEKAQSSRSSGGSKSEDICENCQKTKVCIQQKCIESQEVNFCCEKCYKKKHADHFKDFVIDISSIDSQIRKLHQEVIDGPLFRLATDLKEMFKDFNDFKKLFPQIQEIPIVEFALHSKRINQANVKQQKEDYDKMRKESIKNAIKISKIEKKSSKLKLHIDEIEIENNTFALLKRYEDIIQQQQLKLDEFKERTNKIFQDIRKAIPPTNNVYYTSLAIGSKPVRFLEKDTTSFQKEKNSFQSNNNYNSTQERDDELLSYNNNSTLNSYNSNNNNSFNNQQFNFNNQLNQHGQLINSSSSLMMVSQVEQNNIFNNTQVIKKGVENLENNNQPFIYQNQCYSNSISNQRFDSNSNSKRFTSDILNFQPLLEKQLQDQYEQYTQQKLEAISQTGPNSNHKPLSRSVNNLFSESNQNNNSISYSNSNIDQLRSTPYKQQKTQKKINEYFVSNKNPKGQVKQEEQNQIKQTLLQDEKFIQQQQQQLLFYQQQKDKQIQDQQKLQAQKQLLQTIQPNKQNNTIQQEFQNLQKKQQLQLQQQQHQLLFKNQSIQQQQQQQQQQPDVQQIPVLKQESVGQKLETNILLPNKKVDNVFMKNDAFLIDELMKLTQSTVYTQNEDENDLRKSPSFQAFTNSQLNSFPNNKSLTDSYIKDKLITNQIIIEESQESNTNKFKQPTVLNSLDLLCQEQLSDVNEQSNSIQIEVNVSDQKQTKQSEININQTSQKQKPNIISIPSTSSLSSVSKQEVNEAKVFYQQTFGAQPDQPKEDQQIAPSQDFYCWETMTDTQNKDKNK</sequence>
<evidence type="ECO:0000313" key="3">
    <source>
        <dbReference type="EMBL" id="EAR83016.2"/>
    </source>
</evidence>
<organism evidence="3 4">
    <name type="scientific">Tetrahymena thermophila (strain SB210)</name>
    <dbReference type="NCBI Taxonomy" id="312017"/>
    <lineage>
        <taxon>Eukaryota</taxon>
        <taxon>Sar</taxon>
        <taxon>Alveolata</taxon>
        <taxon>Ciliophora</taxon>
        <taxon>Intramacronucleata</taxon>
        <taxon>Oligohymenophorea</taxon>
        <taxon>Hymenostomatida</taxon>
        <taxon>Tetrahymenina</taxon>
        <taxon>Tetrahymenidae</taxon>
        <taxon>Tetrahymena</taxon>
    </lineage>
</organism>
<feature type="region of interest" description="Disordered" evidence="2">
    <location>
        <begin position="794"/>
        <end position="813"/>
    </location>
</feature>
<keyword evidence="1" id="KW-0175">Coiled coil</keyword>
<feature type="region of interest" description="Disordered" evidence="2">
    <location>
        <begin position="429"/>
        <end position="478"/>
    </location>
</feature>
<dbReference type="RefSeq" id="XP_001030679.2">
    <property type="nucleotide sequence ID" value="XM_001030679.2"/>
</dbReference>
<dbReference type="AlphaFoldDB" id="Q22CH6"/>
<feature type="compositionally biased region" description="Polar residues" evidence="2">
    <location>
        <begin position="11"/>
        <end position="32"/>
    </location>
</feature>
<reference evidence="4" key="1">
    <citation type="journal article" date="2006" name="PLoS Biol.">
        <title>Macronuclear genome sequence of the ciliate Tetrahymena thermophila, a model eukaryote.</title>
        <authorList>
            <person name="Eisen J.A."/>
            <person name="Coyne R.S."/>
            <person name="Wu M."/>
            <person name="Wu D."/>
            <person name="Thiagarajan M."/>
            <person name="Wortman J.R."/>
            <person name="Badger J.H."/>
            <person name="Ren Q."/>
            <person name="Amedeo P."/>
            <person name="Jones K.M."/>
            <person name="Tallon L.J."/>
            <person name="Delcher A.L."/>
            <person name="Salzberg S.L."/>
            <person name="Silva J.C."/>
            <person name="Haas B.J."/>
            <person name="Majoros W.H."/>
            <person name="Farzad M."/>
            <person name="Carlton J.M."/>
            <person name="Smith R.K. Jr."/>
            <person name="Garg J."/>
            <person name="Pearlman R.E."/>
            <person name="Karrer K.M."/>
            <person name="Sun L."/>
            <person name="Manning G."/>
            <person name="Elde N.C."/>
            <person name="Turkewitz A.P."/>
            <person name="Asai D.J."/>
            <person name="Wilkes D.E."/>
            <person name="Wang Y."/>
            <person name="Cai H."/>
            <person name="Collins K."/>
            <person name="Stewart B.A."/>
            <person name="Lee S.R."/>
            <person name="Wilamowska K."/>
            <person name="Weinberg Z."/>
            <person name="Ruzzo W.L."/>
            <person name="Wloga D."/>
            <person name="Gaertig J."/>
            <person name="Frankel J."/>
            <person name="Tsao C.-C."/>
            <person name="Gorovsky M.A."/>
            <person name="Keeling P.J."/>
            <person name="Waller R.F."/>
            <person name="Patron N.J."/>
            <person name="Cherry J.M."/>
            <person name="Stover N.A."/>
            <person name="Krieger C.J."/>
            <person name="del Toro C."/>
            <person name="Ryder H.F."/>
            <person name="Williamson S.C."/>
            <person name="Barbeau R.A."/>
            <person name="Hamilton E.P."/>
            <person name="Orias E."/>
        </authorList>
    </citation>
    <scope>NUCLEOTIDE SEQUENCE [LARGE SCALE GENOMIC DNA]</scope>
    <source>
        <strain evidence="4">SB210</strain>
    </source>
</reference>
<keyword evidence="4" id="KW-1185">Reference proteome</keyword>
<feature type="compositionally biased region" description="Polar residues" evidence="2">
    <location>
        <begin position="755"/>
        <end position="765"/>
    </location>
</feature>
<name>Q22CH6_TETTS</name>
<dbReference type="InParanoid" id="Q22CH6"/>
<dbReference type="KEGG" id="tet:TTHERM_01043330"/>
<feature type="compositionally biased region" description="Polar residues" evidence="2">
    <location>
        <begin position="465"/>
        <end position="476"/>
    </location>
</feature>
<dbReference type="HOGENOM" id="CLU_343438_0_0_1"/>
<feature type="region of interest" description="Disordered" evidence="2">
    <location>
        <begin position="273"/>
        <end position="293"/>
    </location>
</feature>
<proteinExistence type="predicted"/>
<dbReference type="EMBL" id="GG662496">
    <property type="protein sequence ID" value="EAR83016.2"/>
    <property type="molecule type" value="Genomic_DNA"/>
</dbReference>
<evidence type="ECO:0000313" key="4">
    <source>
        <dbReference type="Proteomes" id="UP000009168"/>
    </source>
</evidence>
<feature type="compositionally biased region" description="Basic and acidic residues" evidence="2">
    <location>
        <begin position="1"/>
        <end position="10"/>
    </location>
</feature>
<protein>
    <submittedName>
        <fullName evidence="3">Uncharacterized protein</fullName>
    </submittedName>
</protein>
<evidence type="ECO:0000256" key="2">
    <source>
        <dbReference type="SAM" id="MobiDB-lite"/>
    </source>
</evidence>
<feature type="region of interest" description="Disordered" evidence="2">
    <location>
        <begin position="1"/>
        <end position="32"/>
    </location>
</feature>
<evidence type="ECO:0000256" key="1">
    <source>
        <dbReference type="SAM" id="Coils"/>
    </source>
</evidence>
<feature type="region of interest" description="Disordered" evidence="2">
    <location>
        <begin position="755"/>
        <end position="774"/>
    </location>
</feature>
<dbReference type="GeneID" id="7844695"/>